<sequence>MTPSRAGRHAAALLVAATAALSVSTANAADPALKADQSAQWGIGLGVGLERKPYRGVGTDVTALPLLMYESRWLSVFGPGVALKLPSAGPVSFRLKAQYSGDGYESDDSDALRSMRERKGGFWFGGSATWQTGLANLTAEYLAAAGRSDGQRFKLQVDRAFQQGSFEFTPRLAAKWADDKYVNYYYGVRNDEVLSNRPFYQGKSSVNVELGLRVNYALASNQTVFVDMSAATLGSGIKDSPIVDRSTEAAVRFGYLYRF</sequence>
<evidence type="ECO:0000256" key="5">
    <source>
        <dbReference type="ARBA" id="ARBA00023237"/>
    </source>
</evidence>
<evidence type="ECO:0000256" key="4">
    <source>
        <dbReference type="ARBA" id="ARBA00023136"/>
    </source>
</evidence>
<dbReference type="InterPro" id="IPR010583">
    <property type="entry name" value="MipA"/>
</dbReference>
<dbReference type="KEGG" id="pacr:FXN63_00570"/>
<evidence type="ECO:0000313" key="8">
    <source>
        <dbReference type="Proteomes" id="UP000325161"/>
    </source>
</evidence>
<keyword evidence="5" id="KW-0998">Cell outer membrane</keyword>
<dbReference type="AlphaFoldDB" id="A0A5C0AUA7"/>
<evidence type="ECO:0000256" key="6">
    <source>
        <dbReference type="SAM" id="SignalP"/>
    </source>
</evidence>
<keyword evidence="4" id="KW-0472">Membrane</keyword>
<dbReference type="EMBL" id="CP043046">
    <property type="protein sequence ID" value="QEI04490.1"/>
    <property type="molecule type" value="Genomic_DNA"/>
</dbReference>
<keyword evidence="8" id="KW-1185">Reference proteome</keyword>
<feature type="chain" id="PRO_5023059919" evidence="6">
    <location>
        <begin position="29"/>
        <end position="259"/>
    </location>
</feature>
<comment type="similarity">
    <text evidence="2">Belongs to the MipA/OmpV family.</text>
</comment>
<comment type="subcellular location">
    <subcellularLocation>
        <location evidence="1">Cell outer membrane</location>
    </subcellularLocation>
</comment>
<proteinExistence type="inferred from homology"/>
<reference evidence="7 8" key="1">
    <citation type="submission" date="2019-08" db="EMBL/GenBank/DDBJ databases">
        <title>Amphibian skin-associated Pigmentiphaga: genome sequence and occurrence across geography and hosts.</title>
        <authorList>
            <person name="Bletz M.C."/>
            <person name="Bunk B."/>
            <person name="Sproeer C."/>
            <person name="Biwer P."/>
            <person name="Reiter S."/>
            <person name="Rabemananjara F.C.E."/>
            <person name="Schulz S."/>
            <person name="Overmann J."/>
            <person name="Vences M."/>
        </authorList>
    </citation>
    <scope>NUCLEOTIDE SEQUENCE [LARGE SCALE GENOMIC DNA]</scope>
    <source>
        <strain evidence="7 8">Mada1488</strain>
    </source>
</reference>
<name>A0A5C0AUA7_9BURK</name>
<dbReference type="GO" id="GO:0009279">
    <property type="term" value="C:cell outer membrane"/>
    <property type="evidence" value="ECO:0007669"/>
    <property type="project" value="UniProtKB-SubCell"/>
</dbReference>
<dbReference type="Proteomes" id="UP000325161">
    <property type="component" value="Chromosome"/>
</dbReference>
<evidence type="ECO:0000256" key="3">
    <source>
        <dbReference type="ARBA" id="ARBA00022729"/>
    </source>
</evidence>
<evidence type="ECO:0000256" key="1">
    <source>
        <dbReference type="ARBA" id="ARBA00004442"/>
    </source>
</evidence>
<keyword evidence="3 6" id="KW-0732">Signal</keyword>
<dbReference type="PANTHER" id="PTHR38776:SF1">
    <property type="entry name" value="MLTA-INTERACTING PROTEIN-RELATED"/>
    <property type="match status" value="1"/>
</dbReference>
<evidence type="ECO:0000256" key="2">
    <source>
        <dbReference type="ARBA" id="ARBA00005722"/>
    </source>
</evidence>
<accession>A0A5C0AUA7</accession>
<dbReference type="PANTHER" id="PTHR38776">
    <property type="entry name" value="MLTA-INTERACTING PROTEIN-RELATED"/>
    <property type="match status" value="1"/>
</dbReference>
<dbReference type="OrthoDB" id="8562138at2"/>
<evidence type="ECO:0000313" key="7">
    <source>
        <dbReference type="EMBL" id="QEI04490.1"/>
    </source>
</evidence>
<protein>
    <submittedName>
        <fullName evidence="7">MipA/OmpV family protein</fullName>
    </submittedName>
</protein>
<organism evidence="7 8">
    <name type="scientific">Pigmentiphaga aceris</name>
    <dbReference type="NCBI Taxonomy" id="1940612"/>
    <lineage>
        <taxon>Bacteria</taxon>
        <taxon>Pseudomonadati</taxon>
        <taxon>Pseudomonadota</taxon>
        <taxon>Betaproteobacteria</taxon>
        <taxon>Burkholderiales</taxon>
        <taxon>Alcaligenaceae</taxon>
        <taxon>Pigmentiphaga</taxon>
    </lineage>
</organism>
<feature type="signal peptide" evidence="6">
    <location>
        <begin position="1"/>
        <end position="28"/>
    </location>
</feature>
<gene>
    <name evidence="7" type="ORF">FXN63_00570</name>
</gene>
<dbReference type="RefSeq" id="WP_148811839.1">
    <property type="nucleotide sequence ID" value="NZ_CP043046.1"/>
</dbReference>
<dbReference type="Pfam" id="PF06629">
    <property type="entry name" value="MipA"/>
    <property type="match status" value="1"/>
</dbReference>